<keyword evidence="3" id="KW-1185">Reference proteome</keyword>
<proteinExistence type="predicted"/>
<evidence type="ECO:0000313" key="3">
    <source>
        <dbReference type="Proteomes" id="UP000269693"/>
    </source>
</evidence>
<name>A0ABM7CEN9_9FLAO</name>
<reference evidence="2 3" key="1">
    <citation type="submission" date="2018-09" db="EMBL/GenBank/DDBJ databases">
        <title>Insights into the microbiota of Asian seabass (Lates calcarifer) with tenacibaculosis symptoms and description of sp. nov. Tenacibaculum singaporense.</title>
        <authorList>
            <person name="Miyake S."/>
            <person name="Soh M."/>
            <person name="Azman M.N."/>
            <person name="Ngoh S.Y."/>
            <person name="Orban L."/>
            <person name="Seedorf H."/>
        </authorList>
    </citation>
    <scope>NUCLEOTIDE SEQUENCE [LARGE SCALE GENOMIC DNA]</scope>
    <source>
        <strain evidence="2 3">DSM 13764</strain>
    </source>
</reference>
<sequence>MTKPRNINIKQNTAYYNFELLRELDYVIGGYGKATQEFVFNFNNFVESFILNENFLLSNQEWNHHFLTTKATFPKGRPMTELVITHKNGMQIMGFPFYAEMGKVLYAEDVPSSIDKKGESELYVDFQEKNKEYLNEKYFKPKKFEDFETKYLVLMSDYSTSQKADSKRFVVIESNTTPTELLSGLYKALPNTNFQTTIPLTGFKAQLEINKGLGVSKSTIETLKKLHDIKIEELVKFSGYRKIPIPPLVPILLSQCNTIDDIPDKLLQLRNDYQELRHSFLNYEKNISEAKNLKEQFKINKEYTEFWEAFSRKNKINTNRLMFHFWDLGKESKIIDSIENVVDSGSFDDFIGDLSFTKLGAKGIGKIMEYFKDRKVLNRYKGITNLWDLFQKSPTLENQVKDLERIFGIKVDINALNRIAKTVNK</sequence>
<feature type="coiled-coil region" evidence="1">
    <location>
        <begin position="266"/>
        <end position="300"/>
    </location>
</feature>
<keyword evidence="1" id="KW-0175">Coiled coil</keyword>
<dbReference type="EMBL" id="CP032544">
    <property type="protein sequence ID" value="AZJ32222.1"/>
    <property type="molecule type" value="Genomic_DNA"/>
</dbReference>
<accession>A0ABM7CEN9</accession>
<dbReference type="Proteomes" id="UP000269693">
    <property type="component" value="Chromosome"/>
</dbReference>
<protein>
    <submittedName>
        <fullName evidence="2">Uncharacterized protein</fullName>
    </submittedName>
</protein>
<organism evidence="2 3">
    <name type="scientific">Tenacibaculum mesophilum</name>
    <dbReference type="NCBI Taxonomy" id="104268"/>
    <lineage>
        <taxon>Bacteria</taxon>
        <taxon>Pseudomonadati</taxon>
        <taxon>Bacteroidota</taxon>
        <taxon>Flavobacteriia</taxon>
        <taxon>Flavobacteriales</taxon>
        <taxon>Flavobacteriaceae</taxon>
        <taxon>Tenacibaculum</taxon>
    </lineage>
</organism>
<evidence type="ECO:0000313" key="2">
    <source>
        <dbReference type="EMBL" id="AZJ32222.1"/>
    </source>
</evidence>
<evidence type="ECO:0000256" key="1">
    <source>
        <dbReference type="SAM" id="Coils"/>
    </source>
</evidence>
<dbReference type="RefSeq" id="WP_073184781.1">
    <property type="nucleotide sequence ID" value="NZ_CP032544.1"/>
</dbReference>
<gene>
    <name evidence="2" type="ORF">D6200_06445</name>
</gene>